<protein>
    <submittedName>
        <fullName evidence="2">MarR family transcriptional regulator</fullName>
    </submittedName>
</protein>
<keyword evidence="3" id="KW-1185">Reference proteome</keyword>
<evidence type="ECO:0000259" key="1">
    <source>
        <dbReference type="Pfam" id="PF12802"/>
    </source>
</evidence>
<dbReference type="InterPro" id="IPR000835">
    <property type="entry name" value="HTH_MarR-typ"/>
</dbReference>
<sequence length="170" mass="19441">MGDDDKALTSEEISASAPVTFQLSECTIDAQERAALAIDVAYVQWRADFRRTVIAAGVLNRPWRSVFEADMMFSIVAHRWLAERPITHKELATYFEIFVTEATVSRHLDDMEESGMIVRQTDPDDRRRIFLLPTRRLETIGHGYLQARIRLMREHGFVWVGSNEAASDLA</sequence>
<dbReference type="InterPro" id="IPR036388">
    <property type="entry name" value="WH-like_DNA-bd_sf"/>
</dbReference>
<evidence type="ECO:0000313" key="2">
    <source>
        <dbReference type="EMBL" id="NGX95957.1"/>
    </source>
</evidence>
<dbReference type="SUPFAM" id="SSF46785">
    <property type="entry name" value="Winged helix' DNA-binding domain"/>
    <property type="match status" value="1"/>
</dbReference>
<dbReference type="Gene3D" id="1.10.10.10">
    <property type="entry name" value="Winged helix-like DNA-binding domain superfamily/Winged helix DNA-binding domain"/>
    <property type="match status" value="1"/>
</dbReference>
<evidence type="ECO:0000313" key="3">
    <source>
        <dbReference type="Proteomes" id="UP000480266"/>
    </source>
</evidence>
<dbReference type="Pfam" id="PF12802">
    <property type="entry name" value="MarR_2"/>
    <property type="match status" value="1"/>
</dbReference>
<feature type="domain" description="HTH marR-type" evidence="1">
    <location>
        <begin position="80"/>
        <end position="128"/>
    </location>
</feature>
<gene>
    <name evidence="2" type="ORF">G4V63_12225</name>
</gene>
<accession>A0A7C9RFW9</accession>
<name>A0A7C9RFW9_9BRAD</name>
<reference evidence="2" key="1">
    <citation type="submission" date="2020-02" db="EMBL/GenBank/DDBJ databases">
        <title>Draft genome sequence of Candidatus Afipia apatlaquensis IBT-C3, a potential strain for decolorization of textile dyes.</title>
        <authorList>
            <person name="Sanchez-Reyes A."/>
            <person name="Breton-Deval L."/>
            <person name="Mangelson H."/>
            <person name="Sanchez-Flores A."/>
        </authorList>
    </citation>
    <scope>NUCLEOTIDE SEQUENCE [LARGE SCALE GENOMIC DNA]</scope>
    <source>
        <strain evidence="2">IBT-C3</strain>
    </source>
</reference>
<dbReference type="GO" id="GO:0003700">
    <property type="term" value="F:DNA-binding transcription factor activity"/>
    <property type="evidence" value="ECO:0007669"/>
    <property type="project" value="InterPro"/>
</dbReference>
<organism evidence="2 3">
    <name type="scientific">Candidatus Afipia apatlaquensis</name>
    <dbReference type="NCBI Taxonomy" id="2712852"/>
    <lineage>
        <taxon>Bacteria</taxon>
        <taxon>Pseudomonadati</taxon>
        <taxon>Pseudomonadota</taxon>
        <taxon>Alphaproteobacteria</taxon>
        <taxon>Hyphomicrobiales</taxon>
        <taxon>Nitrobacteraceae</taxon>
        <taxon>Afipia</taxon>
    </lineage>
</organism>
<proteinExistence type="predicted"/>
<dbReference type="InterPro" id="IPR036390">
    <property type="entry name" value="WH_DNA-bd_sf"/>
</dbReference>
<comment type="caution">
    <text evidence="2">The sequence shown here is derived from an EMBL/GenBank/DDBJ whole genome shotgun (WGS) entry which is preliminary data.</text>
</comment>
<dbReference type="EMBL" id="JAAMRR010000641">
    <property type="protein sequence ID" value="NGX95957.1"/>
    <property type="molecule type" value="Genomic_DNA"/>
</dbReference>
<dbReference type="AlphaFoldDB" id="A0A7C9RFW9"/>
<dbReference type="Proteomes" id="UP000480266">
    <property type="component" value="Unassembled WGS sequence"/>
</dbReference>